<dbReference type="PANTHER" id="PTHR14191:SF3">
    <property type="entry name" value="NA(+)_H(+) EXCHANGE REGULATORY COFACTOR-LIKE PROTEIN NRFL-1"/>
    <property type="match status" value="1"/>
</dbReference>
<evidence type="ECO:0000256" key="1">
    <source>
        <dbReference type="ARBA" id="ARBA00022737"/>
    </source>
</evidence>
<reference evidence="5" key="1">
    <citation type="submission" date="2025-08" db="UniProtKB">
        <authorList>
            <consortium name="RefSeq"/>
        </authorList>
    </citation>
    <scope>IDENTIFICATION</scope>
    <source>
        <tissue evidence="5">Muscle</tissue>
    </source>
</reference>
<feature type="compositionally biased region" description="Polar residues" evidence="2">
    <location>
        <begin position="217"/>
        <end position="228"/>
    </location>
</feature>
<feature type="region of interest" description="Disordered" evidence="2">
    <location>
        <begin position="119"/>
        <end position="266"/>
    </location>
</feature>
<accession>A0ABM1BUV4</accession>
<evidence type="ECO:0000313" key="4">
    <source>
        <dbReference type="Proteomes" id="UP000694941"/>
    </source>
</evidence>
<name>A0ABM1BUV4_LIMPO</name>
<feature type="domain" description="PDZ" evidence="3">
    <location>
        <begin position="15"/>
        <end position="97"/>
    </location>
</feature>
<evidence type="ECO:0000259" key="3">
    <source>
        <dbReference type="PROSITE" id="PS50106"/>
    </source>
</evidence>
<evidence type="ECO:0000256" key="2">
    <source>
        <dbReference type="SAM" id="MobiDB-lite"/>
    </source>
</evidence>
<gene>
    <name evidence="5" type="primary">LOC106472996</name>
</gene>
<dbReference type="SMART" id="SM00228">
    <property type="entry name" value="PDZ"/>
    <property type="match status" value="1"/>
</dbReference>
<dbReference type="GeneID" id="106472996"/>
<dbReference type="RefSeq" id="XP_013789123.1">
    <property type="nucleotide sequence ID" value="XM_013933669.2"/>
</dbReference>
<dbReference type="PROSITE" id="PS50106">
    <property type="entry name" value="PDZ"/>
    <property type="match status" value="1"/>
</dbReference>
<dbReference type="Gene3D" id="2.30.42.10">
    <property type="match status" value="1"/>
</dbReference>
<feature type="compositionally biased region" description="Low complexity" evidence="2">
    <location>
        <begin position="147"/>
        <end position="157"/>
    </location>
</feature>
<dbReference type="PANTHER" id="PTHR14191">
    <property type="entry name" value="PDZ DOMAIN CONTAINING PROTEIN"/>
    <property type="match status" value="1"/>
</dbReference>
<feature type="region of interest" description="Disordered" evidence="2">
    <location>
        <begin position="284"/>
        <end position="310"/>
    </location>
</feature>
<dbReference type="InterPro" id="IPR036034">
    <property type="entry name" value="PDZ_sf"/>
</dbReference>
<protein>
    <submittedName>
        <fullName evidence="5">Na(+)/H(+) exchange regulatory cofactor NHE-RF2-like</fullName>
    </submittedName>
</protein>
<dbReference type="InterPro" id="IPR051067">
    <property type="entry name" value="NHER"/>
</dbReference>
<feature type="compositionally biased region" description="Basic and acidic residues" evidence="2">
    <location>
        <begin position="293"/>
        <end position="310"/>
    </location>
</feature>
<feature type="compositionally biased region" description="Low complexity" evidence="2">
    <location>
        <begin position="237"/>
        <end position="250"/>
    </location>
</feature>
<dbReference type="SUPFAM" id="SSF50156">
    <property type="entry name" value="PDZ domain-like"/>
    <property type="match status" value="1"/>
</dbReference>
<dbReference type="Pfam" id="PF00595">
    <property type="entry name" value="PDZ"/>
    <property type="match status" value="1"/>
</dbReference>
<keyword evidence="1" id="KW-0677">Repeat</keyword>
<evidence type="ECO:0000313" key="5">
    <source>
        <dbReference type="RefSeq" id="XP_013789123.1"/>
    </source>
</evidence>
<feature type="compositionally biased region" description="Basic and acidic residues" evidence="2">
    <location>
        <begin position="125"/>
        <end position="137"/>
    </location>
</feature>
<sequence>MSSLELPLDAPAPRLCHLVKWPDFDGYGFNLHAEKSRAGQYIGKVDLEGPADFAGLREGDRIIEVNGVNIANENHKQVVERIKAIPHETRLLVLDEEGDKWYKENKLVARSTQSNVVYNKTPIKRPSENSVESKAEPEVNGVNNTIESNHQESNNNHSKPEEAESPLVLAKDEDNELSEEKQSEVEDINYSQLADAEPEPIGLNIPKPDTEQKKVENGTSPESTPKSQLKSHDYGSSHESVSSASDSSYSTKTGHNENESPVSKAKIQLEGLNLNMSASEMRQLLSARRKRDPRKEHMDMREKYHIIQQM</sequence>
<proteinExistence type="predicted"/>
<dbReference type="CDD" id="cd06768">
    <property type="entry name" value="PDZ_NHERF-like"/>
    <property type="match status" value="1"/>
</dbReference>
<keyword evidence="4" id="KW-1185">Reference proteome</keyword>
<dbReference type="Proteomes" id="UP000694941">
    <property type="component" value="Unplaced"/>
</dbReference>
<organism evidence="4 5">
    <name type="scientific">Limulus polyphemus</name>
    <name type="common">Atlantic horseshoe crab</name>
    <dbReference type="NCBI Taxonomy" id="6850"/>
    <lineage>
        <taxon>Eukaryota</taxon>
        <taxon>Metazoa</taxon>
        <taxon>Ecdysozoa</taxon>
        <taxon>Arthropoda</taxon>
        <taxon>Chelicerata</taxon>
        <taxon>Merostomata</taxon>
        <taxon>Xiphosura</taxon>
        <taxon>Limulidae</taxon>
        <taxon>Limulus</taxon>
    </lineage>
</organism>
<dbReference type="InterPro" id="IPR001478">
    <property type="entry name" value="PDZ"/>
</dbReference>